<dbReference type="EMBL" id="WWVX01000008">
    <property type="protein sequence ID" value="MZL70233.1"/>
    <property type="molecule type" value="Genomic_DNA"/>
</dbReference>
<keyword evidence="5" id="KW-1185">Reference proteome</keyword>
<evidence type="ECO:0000313" key="5">
    <source>
        <dbReference type="Proteomes" id="UP000474718"/>
    </source>
</evidence>
<dbReference type="AlphaFoldDB" id="A0AAQ1MDG1"/>
<feature type="transmembrane region" description="Helical" evidence="1">
    <location>
        <begin position="154"/>
        <end position="175"/>
    </location>
</feature>
<keyword evidence="1" id="KW-0472">Membrane</keyword>
<evidence type="ECO:0000313" key="2">
    <source>
        <dbReference type="EMBL" id="MZL70233.1"/>
    </source>
</evidence>
<dbReference type="Pfam" id="PF22564">
    <property type="entry name" value="HAAS"/>
    <property type="match status" value="1"/>
</dbReference>
<evidence type="ECO:0000256" key="1">
    <source>
        <dbReference type="SAM" id="Phobius"/>
    </source>
</evidence>
<keyword evidence="1" id="KW-0812">Transmembrane</keyword>
<name>A0AAQ1MDG1_9FIRM</name>
<evidence type="ECO:0000313" key="3">
    <source>
        <dbReference type="EMBL" id="SHG15470.1"/>
    </source>
</evidence>
<gene>
    <name evidence="2" type="ORF">GT747_10755</name>
    <name evidence="3" type="ORF">SAMN05444424_1674</name>
</gene>
<sequence>MKEHYIKQVKNRLLLSREAEASVLAGLCESFASAAEHGEGEAETIARLGPPRQFADEVMADLGGESFAAGRRQRAVRAAVLTVLFAAALLVRTLVGPGLHEQGMHTYNLRPYLLFVAALSPLYYGLAGAVILALPSVWKDLRIRRGEVRRGMGLLCAALFLLLWGFLWVYLLGGFPTYAFSRAATFLLQYPVCFLPLGAGVFAGLNRR</sequence>
<dbReference type="Proteomes" id="UP000474718">
    <property type="component" value="Unassembled WGS sequence"/>
</dbReference>
<reference evidence="3" key="2">
    <citation type="submission" date="2016-11" db="EMBL/GenBank/DDBJ databases">
        <authorList>
            <person name="Varghese N."/>
            <person name="Submissions S."/>
        </authorList>
    </citation>
    <scope>NUCLEOTIDE SEQUENCE</scope>
    <source>
        <strain evidence="3">DSM 4029</strain>
    </source>
</reference>
<keyword evidence="1" id="KW-1133">Transmembrane helix</keyword>
<feature type="transmembrane region" description="Helical" evidence="1">
    <location>
        <begin position="187"/>
        <end position="205"/>
    </location>
</feature>
<accession>A0AAQ1MDG1</accession>
<feature type="transmembrane region" description="Helical" evidence="1">
    <location>
        <begin position="78"/>
        <end position="100"/>
    </location>
</feature>
<organism evidence="3 4">
    <name type="scientific">Bittarella massiliensis</name>
    <name type="common">ex Durand et al. 2017</name>
    <dbReference type="NCBI Taxonomy" id="1720313"/>
    <lineage>
        <taxon>Bacteria</taxon>
        <taxon>Bacillati</taxon>
        <taxon>Bacillota</taxon>
        <taxon>Clostridia</taxon>
        <taxon>Eubacteriales</taxon>
        <taxon>Oscillospiraceae</taxon>
        <taxon>Bittarella (ex Durand et al. 2017)</taxon>
    </lineage>
</organism>
<dbReference type="Proteomes" id="UP000184089">
    <property type="component" value="Unassembled WGS sequence"/>
</dbReference>
<evidence type="ECO:0000313" key="4">
    <source>
        <dbReference type="Proteomes" id="UP000184089"/>
    </source>
</evidence>
<proteinExistence type="predicted"/>
<dbReference type="RefSeq" id="WP_021660380.1">
    <property type="nucleotide sequence ID" value="NZ_FQVY01000002.1"/>
</dbReference>
<protein>
    <submittedName>
        <fullName evidence="3">Uncharacterized protein</fullName>
    </submittedName>
</protein>
<reference evidence="2 5" key="3">
    <citation type="journal article" date="2019" name="Nat. Med.">
        <title>A library of human gut bacterial isolates paired with longitudinal multiomics data enables mechanistic microbiome research.</title>
        <authorList>
            <person name="Poyet M."/>
            <person name="Groussin M."/>
            <person name="Gibbons S.M."/>
            <person name="Avila-Pacheco J."/>
            <person name="Jiang X."/>
            <person name="Kearney S.M."/>
            <person name="Perrotta A.R."/>
            <person name="Berdy B."/>
            <person name="Zhao S."/>
            <person name="Lieberman T.D."/>
            <person name="Swanson P.K."/>
            <person name="Smith M."/>
            <person name="Roesemann S."/>
            <person name="Alexander J.E."/>
            <person name="Rich S.A."/>
            <person name="Livny J."/>
            <person name="Vlamakis H."/>
            <person name="Clish C."/>
            <person name="Bullock K."/>
            <person name="Deik A."/>
            <person name="Scott J."/>
            <person name="Pierce K.A."/>
            <person name="Xavier R.J."/>
            <person name="Alm E.J."/>
        </authorList>
    </citation>
    <scope>NUCLEOTIDE SEQUENCE [LARGE SCALE GENOMIC DNA]</scope>
    <source>
        <strain evidence="2 5">BIOML-A2</strain>
    </source>
</reference>
<comment type="caution">
    <text evidence="3">The sequence shown here is derived from an EMBL/GenBank/DDBJ whole genome shotgun (WGS) entry which is preliminary data.</text>
</comment>
<reference evidence="4" key="1">
    <citation type="submission" date="2016-11" db="EMBL/GenBank/DDBJ databases">
        <authorList>
            <person name="Jaros S."/>
            <person name="Januszkiewicz K."/>
            <person name="Wedrychowicz H."/>
        </authorList>
    </citation>
    <scope>NUCLEOTIDE SEQUENCE [LARGE SCALE GENOMIC DNA]</scope>
    <source>
        <strain evidence="4">DSM 4029</strain>
    </source>
</reference>
<dbReference type="EMBL" id="FQVY01000002">
    <property type="protein sequence ID" value="SHG15470.1"/>
    <property type="molecule type" value="Genomic_DNA"/>
</dbReference>
<feature type="transmembrane region" description="Helical" evidence="1">
    <location>
        <begin position="112"/>
        <end position="134"/>
    </location>
</feature>